<evidence type="ECO:0000313" key="2">
    <source>
        <dbReference type="Proteomes" id="UP000545037"/>
    </source>
</evidence>
<organism evidence="1 2">
    <name type="scientific">Brevundimonas variabilis</name>
    <dbReference type="NCBI Taxonomy" id="74312"/>
    <lineage>
        <taxon>Bacteria</taxon>
        <taxon>Pseudomonadati</taxon>
        <taxon>Pseudomonadota</taxon>
        <taxon>Alphaproteobacteria</taxon>
        <taxon>Caulobacterales</taxon>
        <taxon>Caulobacteraceae</taxon>
        <taxon>Brevundimonas</taxon>
    </lineage>
</organism>
<dbReference type="Proteomes" id="UP000545037">
    <property type="component" value="Unassembled WGS sequence"/>
</dbReference>
<sequence length="38" mass="4065">MTTPTLRIVAIGSARALTQAELDGLFAEIGIYVSRTPM</sequence>
<reference evidence="1 2" key="1">
    <citation type="submission" date="2020-08" db="EMBL/GenBank/DDBJ databases">
        <title>Genomic Encyclopedia of Type Strains, Phase IV (KMG-IV): sequencing the most valuable type-strain genomes for metagenomic binning, comparative biology and taxonomic classification.</title>
        <authorList>
            <person name="Goeker M."/>
        </authorList>
    </citation>
    <scope>NUCLEOTIDE SEQUENCE [LARGE SCALE GENOMIC DNA]</scope>
    <source>
        <strain evidence="1 2">DSM 4737</strain>
    </source>
</reference>
<comment type="caution">
    <text evidence="1">The sequence shown here is derived from an EMBL/GenBank/DDBJ whole genome shotgun (WGS) entry which is preliminary data.</text>
</comment>
<dbReference type="EMBL" id="JACHOR010000002">
    <property type="protein sequence ID" value="MBB5745716.1"/>
    <property type="molecule type" value="Genomic_DNA"/>
</dbReference>
<proteinExistence type="predicted"/>
<protein>
    <submittedName>
        <fullName evidence="1">Uncharacterized protein</fullName>
    </submittedName>
</protein>
<dbReference type="AlphaFoldDB" id="A0A7W9CHR5"/>
<keyword evidence="2" id="KW-1185">Reference proteome</keyword>
<name>A0A7W9CHR5_9CAUL</name>
<accession>A0A7W9CHR5</accession>
<gene>
    <name evidence="1" type="ORF">GGR13_001300</name>
</gene>
<evidence type="ECO:0000313" key="1">
    <source>
        <dbReference type="EMBL" id="MBB5745716.1"/>
    </source>
</evidence>